<dbReference type="Proteomes" id="UP000321204">
    <property type="component" value="Chromosome"/>
</dbReference>
<proteinExistence type="inferred from homology"/>
<evidence type="ECO:0000256" key="13">
    <source>
        <dbReference type="ARBA" id="ARBA00023237"/>
    </source>
</evidence>
<dbReference type="RefSeq" id="WP_146782359.1">
    <property type="nucleotide sequence ID" value="NZ_BAABIO010000006.1"/>
</dbReference>
<keyword evidence="3" id="KW-0813">Transport</keyword>
<dbReference type="InterPro" id="IPR049712">
    <property type="entry name" value="Poly_export"/>
</dbReference>
<dbReference type="GO" id="GO:0006811">
    <property type="term" value="P:monoatomic ion transport"/>
    <property type="evidence" value="ECO:0007669"/>
    <property type="project" value="UniProtKB-KW"/>
</dbReference>
<organism evidence="17 18">
    <name type="scientific">Flavisolibacter ginsenosidimutans</name>
    <dbReference type="NCBI Taxonomy" id="661481"/>
    <lineage>
        <taxon>Bacteria</taxon>
        <taxon>Pseudomonadati</taxon>
        <taxon>Bacteroidota</taxon>
        <taxon>Chitinophagia</taxon>
        <taxon>Chitinophagales</taxon>
        <taxon>Chitinophagaceae</taxon>
        <taxon>Flavisolibacter</taxon>
    </lineage>
</organism>
<dbReference type="GO" id="GO:0015288">
    <property type="term" value="F:porin activity"/>
    <property type="evidence" value="ECO:0007669"/>
    <property type="project" value="UniProtKB-KW"/>
</dbReference>
<keyword evidence="10" id="KW-0626">Porin</keyword>
<dbReference type="OrthoDB" id="662756at2"/>
<evidence type="ECO:0000256" key="6">
    <source>
        <dbReference type="ARBA" id="ARBA00022692"/>
    </source>
</evidence>
<evidence type="ECO:0000256" key="12">
    <source>
        <dbReference type="ARBA" id="ARBA00023139"/>
    </source>
</evidence>
<evidence type="ECO:0000259" key="15">
    <source>
        <dbReference type="Pfam" id="PF02563"/>
    </source>
</evidence>
<evidence type="ECO:0000256" key="8">
    <source>
        <dbReference type="ARBA" id="ARBA00023047"/>
    </source>
</evidence>
<dbReference type="EMBL" id="CP042433">
    <property type="protein sequence ID" value="QEC54849.1"/>
    <property type="molecule type" value="Genomic_DNA"/>
</dbReference>
<accession>A0A5B8UFD9</accession>
<keyword evidence="13" id="KW-0998">Cell outer membrane</keyword>
<reference evidence="17 18" key="1">
    <citation type="journal article" date="2015" name="Int. J. Syst. Evol. Microbiol.">
        <title>Flavisolibacter ginsenosidimutans sp. nov., with ginsenoside-converting activity isolated from soil used for cultivating ginseng.</title>
        <authorList>
            <person name="Zhao Y."/>
            <person name="Liu Q."/>
            <person name="Kang M.S."/>
            <person name="Jin F."/>
            <person name="Yu H."/>
            <person name="Im W.T."/>
        </authorList>
    </citation>
    <scope>NUCLEOTIDE SEQUENCE [LARGE SCALE GENOMIC DNA]</scope>
    <source>
        <strain evidence="17 18">Gsoil 636</strain>
    </source>
</reference>
<dbReference type="Pfam" id="PF02563">
    <property type="entry name" value="Poly_export"/>
    <property type="match status" value="1"/>
</dbReference>
<keyword evidence="5" id="KW-0762">Sugar transport</keyword>
<evidence type="ECO:0008006" key="19">
    <source>
        <dbReference type="Google" id="ProtNLM"/>
    </source>
</evidence>
<dbReference type="PANTHER" id="PTHR33619:SF3">
    <property type="entry name" value="POLYSACCHARIDE EXPORT PROTEIN GFCE-RELATED"/>
    <property type="match status" value="1"/>
</dbReference>
<keyword evidence="14" id="KW-0449">Lipoprotein</keyword>
<evidence type="ECO:0000313" key="17">
    <source>
        <dbReference type="EMBL" id="QEC54849.1"/>
    </source>
</evidence>
<dbReference type="GO" id="GO:0046930">
    <property type="term" value="C:pore complex"/>
    <property type="evidence" value="ECO:0007669"/>
    <property type="project" value="UniProtKB-KW"/>
</dbReference>
<dbReference type="InterPro" id="IPR054765">
    <property type="entry name" value="SLBB_dom"/>
</dbReference>
<dbReference type="KEGG" id="fgg:FSB75_02680"/>
<protein>
    <recommendedName>
        <fullName evidence="19">Polysaccharide export protein</fullName>
    </recommendedName>
</protein>
<dbReference type="GO" id="GO:0009279">
    <property type="term" value="C:cell outer membrane"/>
    <property type="evidence" value="ECO:0007669"/>
    <property type="project" value="UniProtKB-SubCell"/>
</dbReference>
<keyword evidence="8" id="KW-0625">Polysaccharide transport</keyword>
<name>A0A5B8UFD9_9BACT</name>
<comment type="similarity">
    <text evidence="2">Belongs to the BexD/CtrA/VexA family.</text>
</comment>
<keyword evidence="11" id="KW-0472">Membrane</keyword>
<keyword evidence="4" id="KW-1134">Transmembrane beta strand</keyword>
<evidence type="ECO:0000256" key="2">
    <source>
        <dbReference type="ARBA" id="ARBA00009450"/>
    </source>
</evidence>
<evidence type="ECO:0000256" key="7">
    <source>
        <dbReference type="ARBA" id="ARBA00022729"/>
    </source>
</evidence>
<evidence type="ECO:0000256" key="1">
    <source>
        <dbReference type="ARBA" id="ARBA00004571"/>
    </source>
</evidence>
<evidence type="ECO:0000256" key="5">
    <source>
        <dbReference type="ARBA" id="ARBA00022597"/>
    </source>
</evidence>
<dbReference type="Gene3D" id="3.10.560.10">
    <property type="entry name" value="Outer membrane lipoprotein wza domain like"/>
    <property type="match status" value="1"/>
</dbReference>
<dbReference type="Pfam" id="PF22461">
    <property type="entry name" value="SLBB_2"/>
    <property type="match status" value="1"/>
</dbReference>
<evidence type="ECO:0000256" key="11">
    <source>
        <dbReference type="ARBA" id="ARBA00023136"/>
    </source>
</evidence>
<dbReference type="PROSITE" id="PS51257">
    <property type="entry name" value="PROKAR_LIPOPROTEIN"/>
    <property type="match status" value="1"/>
</dbReference>
<comment type="subcellular location">
    <subcellularLocation>
        <location evidence="1">Cell outer membrane</location>
        <topology evidence="1">Multi-pass membrane protein</topology>
    </subcellularLocation>
</comment>
<dbReference type="PANTHER" id="PTHR33619">
    <property type="entry name" value="POLYSACCHARIDE EXPORT PROTEIN GFCE-RELATED"/>
    <property type="match status" value="1"/>
</dbReference>
<sequence length="245" mass="27825">MYKYLSVNFVASVVLLGFLGFSCTPQKEAHYFQTVPYNSEIQTLITKDFEHKVKVDDILLIGFFTNSVEVAKYNTSLEGYLVDKNGNIQIYNIGDVKVVGLTLDQVKQKLMKIFVPDIFKQLTISARFKNHRVVVLGEVGSAGVIPMETEHLSLLEAISMRGDLRPEARKDNVLVIRNTDRGKMFYRVNLTDGSIFNSDYYYLQADDIVYVESSEQKKKSATTEKIISYTLSGLSFLLLVFSRVK</sequence>
<evidence type="ECO:0000259" key="16">
    <source>
        <dbReference type="Pfam" id="PF22461"/>
    </source>
</evidence>
<evidence type="ECO:0000256" key="10">
    <source>
        <dbReference type="ARBA" id="ARBA00023114"/>
    </source>
</evidence>
<evidence type="ECO:0000256" key="4">
    <source>
        <dbReference type="ARBA" id="ARBA00022452"/>
    </source>
</evidence>
<evidence type="ECO:0000256" key="3">
    <source>
        <dbReference type="ARBA" id="ARBA00022448"/>
    </source>
</evidence>
<evidence type="ECO:0000256" key="9">
    <source>
        <dbReference type="ARBA" id="ARBA00023065"/>
    </source>
</evidence>
<feature type="domain" description="Polysaccharide export protein N-terminal" evidence="15">
    <location>
        <begin position="52"/>
        <end position="114"/>
    </location>
</feature>
<keyword evidence="9" id="KW-0406">Ion transport</keyword>
<feature type="domain" description="SLBB" evidence="16">
    <location>
        <begin position="132"/>
        <end position="211"/>
    </location>
</feature>
<keyword evidence="12" id="KW-0564">Palmitate</keyword>
<keyword evidence="18" id="KW-1185">Reference proteome</keyword>
<evidence type="ECO:0000313" key="18">
    <source>
        <dbReference type="Proteomes" id="UP000321204"/>
    </source>
</evidence>
<keyword evidence="7" id="KW-0732">Signal</keyword>
<evidence type="ECO:0000256" key="14">
    <source>
        <dbReference type="ARBA" id="ARBA00023288"/>
    </source>
</evidence>
<dbReference type="AlphaFoldDB" id="A0A5B8UFD9"/>
<dbReference type="GO" id="GO:0015159">
    <property type="term" value="F:polysaccharide transmembrane transporter activity"/>
    <property type="evidence" value="ECO:0007669"/>
    <property type="project" value="InterPro"/>
</dbReference>
<gene>
    <name evidence="17" type="ORF">FSB75_02680</name>
</gene>
<dbReference type="InterPro" id="IPR003715">
    <property type="entry name" value="Poly_export_N"/>
</dbReference>
<keyword evidence="6" id="KW-0812">Transmembrane</keyword>